<dbReference type="Proteomes" id="UP000054600">
    <property type="component" value="Unassembled WGS sequence"/>
</dbReference>
<keyword evidence="1" id="KW-0175">Coiled coil</keyword>
<organism evidence="2 3">
    <name type="scientific">Legionella shakespearei DSM 23087</name>
    <dbReference type="NCBI Taxonomy" id="1122169"/>
    <lineage>
        <taxon>Bacteria</taxon>
        <taxon>Pseudomonadati</taxon>
        <taxon>Pseudomonadota</taxon>
        <taxon>Gammaproteobacteria</taxon>
        <taxon>Legionellales</taxon>
        <taxon>Legionellaceae</taxon>
        <taxon>Legionella</taxon>
    </lineage>
</organism>
<feature type="coiled-coil region" evidence="1">
    <location>
        <begin position="136"/>
        <end position="163"/>
    </location>
</feature>
<reference evidence="2 3" key="1">
    <citation type="submission" date="2015-11" db="EMBL/GenBank/DDBJ databases">
        <title>Genomic analysis of 38 Legionella species identifies large and diverse effector repertoires.</title>
        <authorList>
            <person name="Burstein D."/>
            <person name="Amaro F."/>
            <person name="Zusman T."/>
            <person name="Lifshitz Z."/>
            <person name="Cohen O."/>
            <person name="Gilbert J.A."/>
            <person name="Pupko T."/>
            <person name="Shuman H.A."/>
            <person name="Segal G."/>
        </authorList>
    </citation>
    <scope>NUCLEOTIDE SEQUENCE [LARGE SCALE GENOMIC DNA]</scope>
    <source>
        <strain evidence="2 3">ATCC 49655</strain>
    </source>
</reference>
<dbReference type="EMBL" id="LNYW01000057">
    <property type="protein sequence ID" value="KTD58150.1"/>
    <property type="molecule type" value="Genomic_DNA"/>
</dbReference>
<evidence type="ECO:0000256" key="1">
    <source>
        <dbReference type="SAM" id="Coils"/>
    </source>
</evidence>
<dbReference type="RefSeq" id="WP_018576358.1">
    <property type="nucleotide sequence ID" value="NZ_KB892385.1"/>
</dbReference>
<gene>
    <name evidence="2" type="ORF">Lsha_2128</name>
</gene>
<accession>A0A0W0YNP5</accession>
<dbReference type="PATRIC" id="fig|1122169.6.peg.2442"/>
<sequence length="183" mass="21167">MEATALFFYKDSAYEQKESLTIVFDDLKINLSYNLSCEGFSYYTITLNDKDKLPLSELMHAKSKELFILIKGLKLQDQRNASVTLSEQQLNKIIDFLSTIEPEHFYNEVELKCFTAIKSSLNRIKNREFSCEAEKMSTLTHKVKQLENTVFQLTQQVESLQKLVNAQLSDTNSSKEYAVGFYK</sequence>
<dbReference type="AlphaFoldDB" id="A0A0W0YNP5"/>
<name>A0A0W0YNP5_9GAMM</name>
<comment type="caution">
    <text evidence="2">The sequence shown here is derived from an EMBL/GenBank/DDBJ whole genome shotgun (WGS) entry which is preliminary data.</text>
</comment>
<evidence type="ECO:0000313" key="2">
    <source>
        <dbReference type="EMBL" id="KTD58150.1"/>
    </source>
</evidence>
<protein>
    <submittedName>
        <fullName evidence="2">Uncharacterized protein</fullName>
    </submittedName>
</protein>
<proteinExistence type="predicted"/>
<keyword evidence="3" id="KW-1185">Reference proteome</keyword>
<evidence type="ECO:0000313" key="3">
    <source>
        <dbReference type="Proteomes" id="UP000054600"/>
    </source>
</evidence>